<dbReference type="HAMAP" id="MF_00135">
    <property type="entry name" value="PRAI"/>
    <property type="match status" value="1"/>
</dbReference>
<gene>
    <name evidence="9 11" type="primary">trpF</name>
    <name evidence="11" type="ORF">rosag_38570</name>
</gene>
<dbReference type="InterPro" id="IPR013785">
    <property type="entry name" value="Aldolase_TIM"/>
</dbReference>
<comment type="pathway">
    <text evidence="2 9">Amino-acid biosynthesis; L-tryptophan biosynthesis; L-tryptophan from chorismate: step 3/5.</text>
</comment>
<evidence type="ECO:0000256" key="9">
    <source>
        <dbReference type="HAMAP-Rule" id="MF_00135"/>
    </source>
</evidence>
<evidence type="ECO:0000256" key="3">
    <source>
        <dbReference type="ARBA" id="ARBA00012572"/>
    </source>
</evidence>
<evidence type="ECO:0000259" key="10">
    <source>
        <dbReference type="Pfam" id="PF00697"/>
    </source>
</evidence>
<name>A0AA37VFS3_9BACT</name>
<dbReference type="Proteomes" id="UP001161325">
    <property type="component" value="Unassembled WGS sequence"/>
</dbReference>
<dbReference type="EC" id="5.3.1.24" evidence="3 9"/>
<accession>A0AA37VFS3</accession>
<protein>
    <recommendedName>
        <fullName evidence="4 9">N-(5'-phosphoribosyl)anthranilate isomerase</fullName>
        <shortName evidence="9">PRAI</shortName>
        <ecNumber evidence="3 9">5.3.1.24</ecNumber>
    </recommendedName>
</protein>
<keyword evidence="8 9" id="KW-0413">Isomerase</keyword>
<dbReference type="InterPro" id="IPR044643">
    <property type="entry name" value="TrpF_fam"/>
</dbReference>
<evidence type="ECO:0000256" key="4">
    <source>
        <dbReference type="ARBA" id="ARBA00022272"/>
    </source>
</evidence>
<dbReference type="GO" id="GO:0000162">
    <property type="term" value="P:L-tryptophan biosynthetic process"/>
    <property type="evidence" value="ECO:0007669"/>
    <property type="project" value="UniProtKB-UniRule"/>
</dbReference>
<dbReference type="InterPro" id="IPR011060">
    <property type="entry name" value="RibuloseP-bd_barrel"/>
</dbReference>
<dbReference type="SUPFAM" id="SSF51366">
    <property type="entry name" value="Ribulose-phoshate binding barrel"/>
    <property type="match status" value="1"/>
</dbReference>
<dbReference type="Pfam" id="PF00697">
    <property type="entry name" value="PRAI"/>
    <property type="match status" value="1"/>
</dbReference>
<evidence type="ECO:0000256" key="2">
    <source>
        <dbReference type="ARBA" id="ARBA00004664"/>
    </source>
</evidence>
<keyword evidence="7 9" id="KW-0057">Aromatic amino acid biosynthesis</keyword>
<evidence type="ECO:0000256" key="7">
    <source>
        <dbReference type="ARBA" id="ARBA00023141"/>
    </source>
</evidence>
<dbReference type="RefSeq" id="WP_284351785.1">
    <property type="nucleotide sequence ID" value="NZ_BRXS01000006.1"/>
</dbReference>
<dbReference type="PANTHER" id="PTHR42894:SF1">
    <property type="entry name" value="N-(5'-PHOSPHORIBOSYL)ANTHRANILATE ISOMERASE"/>
    <property type="match status" value="1"/>
</dbReference>
<dbReference type="InterPro" id="IPR001240">
    <property type="entry name" value="PRAI_dom"/>
</dbReference>
<dbReference type="GO" id="GO:0004640">
    <property type="term" value="F:phosphoribosylanthranilate isomerase activity"/>
    <property type="evidence" value="ECO:0007669"/>
    <property type="project" value="UniProtKB-UniRule"/>
</dbReference>
<evidence type="ECO:0000256" key="8">
    <source>
        <dbReference type="ARBA" id="ARBA00023235"/>
    </source>
</evidence>
<comment type="catalytic activity">
    <reaction evidence="1 9">
        <text>N-(5-phospho-beta-D-ribosyl)anthranilate = 1-(2-carboxyphenylamino)-1-deoxy-D-ribulose 5-phosphate</text>
        <dbReference type="Rhea" id="RHEA:21540"/>
        <dbReference type="ChEBI" id="CHEBI:18277"/>
        <dbReference type="ChEBI" id="CHEBI:58613"/>
        <dbReference type="EC" id="5.3.1.24"/>
    </reaction>
</comment>
<dbReference type="Gene3D" id="3.20.20.70">
    <property type="entry name" value="Aldolase class I"/>
    <property type="match status" value="1"/>
</dbReference>
<dbReference type="PANTHER" id="PTHR42894">
    <property type="entry name" value="N-(5'-PHOSPHORIBOSYL)ANTHRANILATE ISOMERASE"/>
    <property type="match status" value="1"/>
</dbReference>
<dbReference type="AlphaFoldDB" id="A0AA37VFS3"/>
<reference evidence="11" key="1">
    <citation type="submission" date="2022-08" db="EMBL/GenBank/DDBJ databases">
        <title>Draft genome sequencing of Roseisolibacter agri AW1220.</title>
        <authorList>
            <person name="Tobiishi Y."/>
            <person name="Tonouchi A."/>
        </authorList>
    </citation>
    <scope>NUCLEOTIDE SEQUENCE</scope>
    <source>
        <strain evidence="11">AW1220</strain>
    </source>
</reference>
<keyword evidence="6 9" id="KW-0822">Tryptophan biosynthesis</keyword>
<evidence type="ECO:0000256" key="5">
    <source>
        <dbReference type="ARBA" id="ARBA00022605"/>
    </source>
</evidence>
<evidence type="ECO:0000313" key="11">
    <source>
        <dbReference type="EMBL" id="GLC27344.1"/>
    </source>
</evidence>
<dbReference type="CDD" id="cd00405">
    <property type="entry name" value="PRAI"/>
    <property type="match status" value="1"/>
</dbReference>
<organism evidence="11 12">
    <name type="scientific">Roseisolibacter agri</name>
    <dbReference type="NCBI Taxonomy" id="2014610"/>
    <lineage>
        <taxon>Bacteria</taxon>
        <taxon>Pseudomonadati</taxon>
        <taxon>Gemmatimonadota</taxon>
        <taxon>Gemmatimonadia</taxon>
        <taxon>Gemmatimonadales</taxon>
        <taxon>Gemmatimonadaceae</taxon>
        <taxon>Roseisolibacter</taxon>
    </lineage>
</organism>
<evidence type="ECO:0000256" key="1">
    <source>
        <dbReference type="ARBA" id="ARBA00001164"/>
    </source>
</evidence>
<keyword evidence="5 9" id="KW-0028">Amino-acid biosynthesis</keyword>
<comment type="caution">
    <text evidence="11">The sequence shown here is derived from an EMBL/GenBank/DDBJ whole genome shotgun (WGS) entry which is preliminary data.</text>
</comment>
<sequence>MSERSRPAVKICGLVRAEDAALAARLGADHVGSIFAGGPRLIDAATARANVAAARAAVPGHPPHAVGVMGAQTPDAIARLAEEATLDAVQLHADPDADAVAAVRAAWGGEVWAVLRIAGTALPPQTAGLFDVADAVVLDAKVDGTQLGGTGVALDWDGLAAALAPFRGRGRAALVLAGGLRPENVAVAIRALRPDAVDVSSGVERAPGVKDPDRLAAFLAAARSATTS</sequence>
<comment type="similarity">
    <text evidence="9">Belongs to the TrpF family.</text>
</comment>
<evidence type="ECO:0000256" key="6">
    <source>
        <dbReference type="ARBA" id="ARBA00022822"/>
    </source>
</evidence>
<dbReference type="EMBL" id="BRXS01000006">
    <property type="protein sequence ID" value="GLC27344.1"/>
    <property type="molecule type" value="Genomic_DNA"/>
</dbReference>
<proteinExistence type="inferred from homology"/>
<keyword evidence="12" id="KW-1185">Reference proteome</keyword>
<evidence type="ECO:0000313" key="12">
    <source>
        <dbReference type="Proteomes" id="UP001161325"/>
    </source>
</evidence>
<feature type="domain" description="N-(5'phosphoribosyl) anthranilate isomerase (PRAI)" evidence="10">
    <location>
        <begin position="9"/>
        <end position="219"/>
    </location>
</feature>